<dbReference type="EMBL" id="CVQI01032052">
    <property type="protein sequence ID" value="CRK40379.1"/>
    <property type="molecule type" value="Genomic_DNA"/>
</dbReference>
<evidence type="ECO:0000256" key="2">
    <source>
        <dbReference type="SAM" id="MobiDB-lite"/>
    </source>
</evidence>
<dbReference type="Pfam" id="PF25567">
    <property type="entry name" value="TPR_SYO1"/>
    <property type="match status" value="1"/>
</dbReference>
<comment type="similarity">
    <text evidence="1">Belongs to the nuclear import and ribosome assembly adapter family.</text>
</comment>
<dbReference type="PANTHER" id="PTHR13347">
    <property type="entry name" value="HEAT REPEAT-CONTAINING PROTEIN 3"/>
    <property type="match status" value="1"/>
</dbReference>
<dbReference type="GO" id="GO:0042273">
    <property type="term" value="P:ribosomal large subunit biogenesis"/>
    <property type="evidence" value="ECO:0007669"/>
    <property type="project" value="TreeGrafter"/>
</dbReference>
<evidence type="ECO:0000259" key="3">
    <source>
        <dbReference type="Pfam" id="PF25567"/>
    </source>
</evidence>
<name>A0A0G4N206_VERLO</name>
<organism evidence="4 5">
    <name type="scientific">Verticillium longisporum</name>
    <name type="common">Verticillium dahliae var. longisporum</name>
    <dbReference type="NCBI Taxonomy" id="100787"/>
    <lineage>
        <taxon>Eukaryota</taxon>
        <taxon>Fungi</taxon>
        <taxon>Dikarya</taxon>
        <taxon>Ascomycota</taxon>
        <taxon>Pezizomycotina</taxon>
        <taxon>Sordariomycetes</taxon>
        <taxon>Hypocreomycetidae</taxon>
        <taxon>Glomerellales</taxon>
        <taxon>Plectosphaerellaceae</taxon>
        <taxon>Verticillium</taxon>
    </lineage>
</organism>
<dbReference type="GO" id="GO:0006606">
    <property type="term" value="P:protein import into nucleus"/>
    <property type="evidence" value="ECO:0007669"/>
    <property type="project" value="TreeGrafter"/>
</dbReference>
<dbReference type="InterPro" id="IPR011989">
    <property type="entry name" value="ARM-like"/>
</dbReference>
<dbReference type="Proteomes" id="UP000045706">
    <property type="component" value="Unassembled WGS sequence"/>
</dbReference>
<evidence type="ECO:0000313" key="5">
    <source>
        <dbReference type="Proteomes" id="UP000045706"/>
    </source>
</evidence>
<dbReference type="SUPFAM" id="SSF48371">
    <property type="entry name" value="ARM repeat"/>
    <property type="match status" value="1"/>
</dbReference>
<feature type="region of interest" description="Disordered" evidence="2">
    <location>
        <begin position="1"/>
        <end position="29"/>
    </location>
</feature>
<sequence length="649" mass="70285">MGKTRRNRVRPNRKDPLSTTPKPPSDPELAALREKSVLPVIKDLQSADPKRRTLAAAAVANLVADTRCRKLFLREQIVHIILSETLTDASLESRAAGWDILRLLAEEEEGDFCVHLFRSDVLSAVEFAAKFVVETIKSKGAKTGKAEQKVLWSLIESLLALLTALSEAQDDILEAIVALPATVTLLFLALASADAPAPAPVRLDALSCLLILTEDNRRLAELVVADEDPKPFSALLGLQGTDPLSKTLKPPSDPELAALREKSVLPVIKDLQSADPKRRTAAAAAVANLVADTRCRKLFLREQIVHIILNETLTDASLESRAAGWDILRLLAEEEEADFCVHLFRSDVLSAVEFAAKFVVETIKSKGAKTGKAEQKVLWSIIESLLALLTALSEAQDDILEAIVALPATVTLLFLALASADAPAHVRLDALSCLLILTEDNRRLAELIVADEDPKPFSALLGLQGTHGAGQVLACGVLHNDNRRLAELIVADEDPKPFSALLGLQGTHGAGQVLACGVLHNDPFQGLGVKCIGVLGQLALDPTPVALNREIGVFLITVVASLPDTPAADVVEALNQLFDIYGDEDAMCDVEVFWKDNFLAQLEGVQHKVKTMVKAINKRTNSELRTRADEVVLNLARFISYKKKNKPKA</sequence>
<feature type="domain" description="SYO1-like TPR repeats" evidence="3">
    <location>
        <begin position="529"/>
        <end position="645"/>
    </location>
</feature>
<dbReference type="Gene3D" id="1.25.10.10">
    <property type="entry name" value="Leucine-rich Repeat Variant"/>
    <property type="match status" value="3"/>
</dbReference>
<evidence type="ECO:0000256" key="1">
    <source>
        <dbReference type="ARBA" id="ARBA00049983"/>
    </source>
</evidence>
<proteinExistence type="inferred from homology"/>
<dbReference type="AlphaFoldDB" id="A0A0G4N206"/>
<dbReference type="InterPro" id="IPR057990">
    <property type="entry name" value="TPR_SYO1"/>
</dbReference>
<gene>
    <name evidence="4" type="ORF">BN1723_004807</name>
</gene>
<dbReference type="GO" id="GO:0051082">
    <property type="term" value="F:unfolded protein binding"/>
    <property type="evidence" value="ECO:0007669"/>
    <property type="project" value="TreeGrafter"/>
</dbReference>
<protein>
    <recommendedName>
        <fullName evidence="3">SYO1-like TPR repeats domain-containing protein</fullName>
    </recommendedName>
</protein>
<feature type="compositionally biased region" description="Basic residues" evidence="2">
    <location>
        <begin position="1"/>
        <end position="11"/>
    </location>
</feature>
<reference evidence="5" key="1">
    <citation type="submission" date="2015-05" db="EMBL/GenBank/DDBJ databases">
        <authorList>
            <person name="Fogelqvist Johan"/>
        </authorList>
    </citation>
    <scope>NUCLEOTIDE SEQUENCE [LARGE SCALE GENOMIC DNA]</scope>
</reference>
<dbReference type="PANTHER" id="PTHR13347:SF1">
    <property type="entry name" value="HEAT REPEAT-CONTAINING PROTEIN 3"/>
    <property type="match status" value="1"/>
</dbReference>
<evidence type="ECO:0000313" key="4">
    <source>
        <dbReference type="EMBL" id="CRK40379.1"/>
    </source>
</evidence>
<dbReference type="InterPro" id="IPR052616">
    <property type="entry name" value="SYO1-like"/>
</dbReference>
<accession>A0A0G4N206</accession>
<dbReference type="InterPro" id="IPR016024">
    <property type="entry name" value="ARM-type_fold"/>
</dbReference>